<accession>A0A418KGL6</accession>
<dbReference type="Proteomes" id="UP000284057">
    <property type="component" value="Unassembled WGS sequence"/>
</dbReference>
<evidence type="ECO:0000313" key="1">
    <source>
        <dbReference type="EMBL" id="RIQ11118.1"/>
    </source>
</evidence>
<organism evidence="1 2">
    <name type="scientific">Jiangella rhizosphaerae</name>
    <dbReference type="NCBI Taxonomy" id="2293569"/>
    <lineage>
        <taxon>Bacteria</taxon>
        <taxon>Bacillati</taxon>
        <taxon>Actinomycetota</taxon>
        <taxon>Actinomycetes</taxon>
        <taxon>Jiangellales</taxon>
        <taxon>Jiangellaceae</taxon>
        <taxon>Jiangella</taxon>
    </lineage>
</organism>
<gene>
    <name evidence="1" type="ORF">DY240_29855</name>
</gene>
<dbReference type="EMBL" id="QUAL01000434">
    <property type="protein sequence ID" value="RIQ11118.1"/>
    <property type="molecule type" value="Genomic_DNA"/>
</dbReference>
<name>A0A418KGL6_9ACTN</name>
<proteinExistence type="predicted"/>
<protein>
    <submittedName>
        <fullName evidence="1">Uncharacterized protein</fullName>
    </submittedName>
</protein>
<comment type="caution">
    <text evidence="1">The sequence shown here is derived from an EMBL/GenBank/DDBJ whole genome shotgun (WGS) entry which is preliminary data.</text>
</comment>
<sequence length="60" mass="6747">MADLASTRRVESYEEYVRLYLPGEVAHLGDERPLDPIPEDVPVETSSWASAFEHAQTSPM</sequence>
<dbReference type="AlphaFoldDB" id="A0A418KGL6"/>
<reference evidence="1 2" key="1">
    <citation type="submission" date="2018-09" db="EMBL/GenBank/DDBJ databases">
        <title>Isolation, diversity and antifungal activity of actinobacteria from wheat.</title>
        <authorList>
            <person name="Han C."/>
        </authorList>
    </citation>
    <scope>NUCLEOTIDE SEQUENCE [LARGE SCALE GENOMIC DNA]</scope>
    <source>
        <strain evidence="1 2">NEAU-YY265</strain>
    </source>
</reference>
<evidence type="ECO:0000313" key="2">
    <source>
        <dbReference type="Proteomes" id="UP000284057"/>
    </source>
</evidence>
<keyword evidence="2" id="KW-1185">Reference proteome</keyword>